<keyword evidence="3" id="KW-1185">Reference proteome</keyword>
<proteinExistence type="predicted"/>
<comment type="caution">
    <text evidence="2">The sequence shown here is derived from an EMBL/GenBank/DDBJ whole genome shotgun (WGS) entry which is preliminary data.</text>
</comment>
<accession>A0ABW9G4Z1</accession>
<protein>
    <submittedName>
        <fullName evidence="2">Uncharacterized protein</fullName>
    </submittedName>
</protein>
<evidence type="ECO:0000313" key="3">
    <source>
        <dbReference type="Proteomes" id="UP001629953"/>
    </source>
</evidence>
<evidence type="ECO:0000313" key="2">
    <source>
        <dbReference type="EMBL" id="MFM2484759.1"/>
    </source>
</evidence>
<keyword evidence="1" id="KW-0732">Signal</keyword>
<reference evidence="2 3" key="1">
    <citation type="journal article" date="2013" name="Int. J. Syst. Evol. Microbiol.">
        <title>Celerinatantimonas yamalensis sp. nov., a cold-adapted diazotrophic bacterium from a cold permafrost brine.</title>
        <authorList>
            <person name="Shcherbakova V."/>
            <person name="Chuvilskaya N."/>
            <person name="Rivkina E."/>
            <person name="Demidov N."/>
            <person name="Uchaeva V."/>
            <person name="Suetin S."/>
            <person name="Suzina N."/>
            <person name="Gilichinsky D."/>
        </authorList>
    </citation>
    <scope>NUCLEOTIDE SEQUENCE [LARGE SCALE GENOMIC DNA]</scope>
    <source>
        <strain evidence="2 3">C7</strain>
    </source>
</reference>
<name>A0ABW9G4Z1_9GAMM</name>
<dbReference type="Proteomes" id="UP001629953">
    <property type="component" value="Unassembled WGS sequence"/>
</dbReference>
<dbReference type="RefSeq" id="WP_408622947.1">
    <property type="nucleotide sequence ID" value="NZ_JBEQCT010000002.1"/>
</dbReference>
<gene>
    <name evidence="2" type="ORF">ABUE30_06720</name>
</gene>
<feature type="signal peptide" evidence="1">
    <location>
        <begin position="1"/>
        <end position="21"/>
    </location>
</feature>
<organism evidence="2 3">
    <name type="scientific">Celerinatantimonas yamalensis</name>
    <dbReference type="NCBI Taxonomy" id="559956"/>
    <lineage>
        <taxon>Bacteria</taxon>
        <taxon>Pseudomonadati</taxon>
        <taxon>Pseudomonadota</taxon>
        <taxon>Gammaproteobacteria</taxon>
        <taxon>Celerinatantimonadaceae</taxon>
        <taxon>Celerinatantimonas</taxon>
    </lineage>
</organism>
<dbReference type="EMBL" id="JBEQCT010000002">
    <property type="protein sequence ID" value="MFM2484759.1"/>
    <property type="molecule type" value="Genomic_DNA"/>
</dbReference>
<evidence type="ECO:0000256" key="1">
    <source>
        <dbReference type="SAM" id="SignalP"/>
    </source>
</evidence>
<sequence length="200" mass="21497">MKFNVICAVLGTALASQVAHADQFNNLGFSYGLGGDQHQGTVEFDKTVMPNLYIGGQAGYDKDRHHSGSHADSLGVHVGGFMPFGNSGMIGYGEVGYTSVNNHGYLSTVNGNNLDLFHTELGLTGPLTPATFYKVYGVDNINMGSGNKVNYQTAFGGEVGYNYLPDLSFNVGLKHLNTNYNGNRASNADDVVYLKSQMMF</sequence>
<feature type="chain" id="PRO_5047110726" evidence="1">
    <location>
        <begin position="22"/>
        <end position="200"/>
    </location>
</feature>